<evidence type="ECO:0008006" key="3">
    <source>
        <dbReference type="Google" id="ProtNLM"/>
    </source>
</evidence>
<proteinExistence type="predicted"/>
<dbReference type="EMBL" id="SBLB01000001">
    <property type="protein sequence ID" value="RYC72061.1"/>
    <property type="molecule type" value="Genomic_DNA"/>
</dbReference>
<sequence length="221" mass="23861">MFMPFRVSLAVPALCLLILGSCKKDEVDPTKGFSTSIQSLIAQDDIETLRQRGMPIYEGTVPPNIEGIYMSAPHELVSPYGPDDTFRPGDEFTDLILRFSEQTSTDQRAKVELKTGNSTGAGQGGFIAGNGTQFTFFAEIDLKSGAATAKQIRIFSGEMTSDGIKNLYTTLYMKSKNDPSDELIPVGTSRIIKDGDGLASKRTSFRAGADAVEKPTDSAGR</sequence>
<accession>A0A4Q2UVL6</accession>
<gene>
    <name evidence="1" type="ORF">EQG79_08055</name>
</gene>
<evidence type="ECO:0000313" key="2">
    <source>
        <dbReference type="Proteomes" id="UP000290407"/>
    </source>
</evidence>
<name>A0A4Q2UVL6_9BACT</name>
<protein>
    <recommendedName>
        <fullName evidence="3">Lipoprotein</fullName>
    </recommendedName>
</protein>
<organism evidence="1 2">
    <name type="scientific">Spirosoma sordidisoli</name>
    <dbReference type="NCBI Taxonomy" id="2502893"/>
    <lineage>
        <taxon>Bacteria</taxon>
        <taxon>Pseudomonadati</taxon>
        <taxon>Bacteroidota</taxon>
        <taxon>Cytophagia</taxon>
        <taxon>Cytophagales</taxon>
        <taxon>Cytophagaceae</taxon>
        <taxon>Spirosoma</taxon>
    </lineage>
</organism>
<reference evidence="1 2" key="1">
    <citation type="submission" date="2019-01" db="EMBL/GenBank/DDBJ databases">
        <title>Spirosoma flava sp. nov., a propanil-degrading bacterium isolated from herbicide-contaminated soil.</title>
        <authorList>
            <person name="Zhang L."/>
            <person name="Jiang J.-D."/>
        </authorList>
    </citation>
    <scope>NUCLEOTIDE SEQUENCE [LARGE SCALE GENOMIC DNA]</scope>
    <source>
        <strain evidence="1 2">TY50</strain>
    </source>
</reference>
<evidence type="ECO:0000313" key="1">
    <source>
        <dbReference type="EMBL" id="RYC72061.1"/>
    </source>
</evidence>
<dbReference type="PROSITE" id="PS51257">
    <property type="entry name" value="PROKAR_LIPOPROTEIN"/>
    <property type="match status" value="1"/>
</dbReference>
<keyword evidence="2" id="KW-1185">Reference proteome</keyword>
<dbReference type="AlphaFoldDB" id="A0A4Q2UVL6"/>
<comment type="caution">
    <text evidence="1">The sequence shown here is derived from an EMBL/GenBank/DDBJ whole genome shotgun (WGS) entry which is preliminary data.</text>
</comment>
<dbReference type="RefSeq" id="WP_077920624.1">
    <property type="nucleotide sequence ID" value="NZ_SBLB01000001.1"/>
</dbReference>
<dbReference type="Proteomes" id="UP000290407">
    <property type="component" value="Unassembled WGS sequence"/>
</dbReference>